<dbReference type="UniPathway" id="UPA00028">
    <property type="reaction ID" value="UER00005"/>
</dbReference>
<evidence type="ECO:0000313" key="13">
    <source>
        <dbReference type="Proteomes" id="UP000053593"/>
    </source>
</evidence>
<evidence type="ECO:0000256" key="2">
    <source>
        <dbReference type="ARBA" id="ARBA00009256"/>
    </source>
</evidence>
<organism evidence="12 13">
    <name type="scientific">Collybiopsis luxurians FD-317 M1</name>
    <dbReference type="NCBI Taxonomy" id="944289"/>
    <lineage>
        <taxon>Eukaryota</taxon>
        <taxon>Fungi</taxon>
        <taxon>Dikarya</taxon>
        <taxon>Basidiomycota</taxon>
        <taxon>Agaricomycotina</taxon>
        <taxon>Agaricomycetes</taxon>
        <taxon>Agaricomycetidae</taxon>
        <taxon>Agaricales</taxon>
        <taxon>Marasmiineae</taxon>
        <taxon>Omphalotaceae</taxon>
        <taxon>Collybiopsis</taxon>
        <taxon>Collybiopsis luxurians</taxon>
    </lineage>
</organism>
<evidence type="ECO:0000313" key="12">
    <source>
        <dbReference type="EMBL" id="KIK50474.1"/>
    </source>
</evidence>
<dbReference type="SUPFAM" id="SSF52374">
    <property type="entry name" value="Nucleotidylyl transferase"/>
    <property type="match status" value="1"/>
</dbReference>
<dbReference type="InterPro" id="IPR003721">
    <property type="entry name" value="Pantoate_ligase"/>
</dbReference>
<dbReference type="Proteomes" id="UP000053593">
    <property type="component" value="Unassembled WGS sequence"/>
</dbReference>
<evidence type="ECO:0000256" key="9">
    <source>
        <dbReference type="ARBA" id="ARBA00029902"/>
    </source>
</evidence>
<dbReference type="NCBIfam" id="TIGR00018">
    <property type="entry name" value="panC"/>
    <property type="match status" value="1"/>
</dbReference>
<evidence type="ECO:0000256" key="10">
    <source>
        <dbReference type="ARBA" id="ARBA00032806"/>
    </source>
</evidence>
<evidence type="ECO:0000256" key="7">
    <source>
        <dbReference type="ARBA" id="ARBA00022741"/>
    </source>
</evidence>
<evidence type="ECO:0000256" key="8">
    <source>
        <dbReference type="ARBA" id="ARBA00022840"/>
    </source>
</evidence>
<dbReference type="EMBL" id="KN834901">
    <property type="protein sequence ID" value="KIK50474.1"/>
    <property type="molecule type" value="Genomic_DNA"/>
</dbReference>
<dbReference type="GO" id="GO:0015940">
    <property type="term" value="P:pantothenate biosynthetic process"/>
    <property type="evidence" value="ECO:0007669"/>
    <property type="project" value="UniProtKB-UniPathway"/>
</dbReference>
<dbReference type="AlphaFoldDB" id="A0A0D0BM60"/>
<dbReference type="Pfam" id="PF02569">
    <property type="entry name" value="Pantoate_ligase"/>
    <property type="match status" value="1"/>
</dbReference>
<dbReference type="InterPro" id="IPR014729">
    <property type="entry name" value="Rossmann-like_a/b/a_fold"/>
</dbReference>
<keyword evidence="5" id="KW-0436">Ligase</keyword>
<comment type="similarity">
    <text evidence="2">Belongs to the pantothenate synthetase family.</text>
</comment>
<comment type="pathway">
    <text evidence="1">Cofactor biosynthesis; (R)-pantothenate biosynthesis; (R)-pantothenate from (R)-pantoate and beta-alanine: step 1/1.</text>
</comment>
<dbReference type="PANTHER" id="PTHR21299">
    <property type="entry name" value="CYTIDYLATE KINASE/PANTOATE-BETA-ALANINE LIGASE"/>
    <property type="match status" value="1"/>
</dbReference>
<accession>A0A0D0BM60</accession>
<protein>
    <recommendedName>
        <fullName evidence="4">Pantoate--beta-alanine ligase</fullName>
        <ecNumber evidence="3">6.3.2.1</ecNumber>
    </recommendedName>
    <alternativeName>
        <fullName evidence="10">Pantoate-activating enzyme</fullName>
    </alternativeName>
    <alternativeName>
        <fullName evidence="9">Pantothenate synthetase</fullName>
    </alternativeName>
</protein>
<dbReference type="Gene3D" id="3.30.1300.10">
    <property type="entry name" value="Pantoate-beta-alanine ligase, C-terminal domain"/>
    <property type="match status" value="1"/>
</dbReference>
<keyword evidence="13" id="KW-1185">Reference proteome</keyword>
<reference evidence="12 13" key="1">
    <citation type="submission" date="2014-04" db="EMBL/GenBank/DDBJ databases">
        <title>Evolutionary Origins and Diversification of the Mycorrhizal Mutualists.</title>
        <authorList>
            <consortium name="DOE Joint Genome Institute"/>
            <consortium name="Mycorrhizal Genomics Consortium"/>
            <person name="Kohler A."/>
            <person name="Kuo A."/>
            <person name="Nagy L.G."/>
            <person name="Floudas D."/>
            <person name="Copeland A."/>
            <person name="Barry K.W."/>
            <person name="Cichocki N."/>
            <person name="Veneault-Fourrey C."/>
            <person name="LaButti K."/>
            <person name="Lindquist E.A."/>
            <person name="Lipzen A."/>
            <person name="Lundell T."/>
            <person name="Morin E."/>
            <person name="Murat C."/>
            <person name="Riley R."/>
            <person name="Ohm R."/>
            <person name="Sun H."/>
            <person name="Tunlid A."/>
            <person name="Henrissat B."/>
            <person name="Grigoriev I.V."/>
            <person name="Hibbett D.S."/>
            <person name="Martin F."/>
        </authorList>
    </citation>
    <scope>NUCLEOTIDE SEQUENCE [LARGE SCALE GENOMIC DNA]</scope>
    <source>
        <strain evidence="12 13">FD-317 M1</strain>
    </source>
</reference>
<dbReference type="EC" id="6.3.2.1" evidence="3"/>
<evidence type="ECO:0000256" key="6">
    <source>
        <dbReference type="ARBA" id="ARBA00022655"/>
    </source>
</evidence>
<comment type="catalytic activity">
    <reaction evidence="11">
        <text>(R)-pantoate + beta-alanine + ATP = (R)-pantothenate + AMP + diphosphate + H(+)</text>
        <dbReference type="Rhea" id="RHEA:10912"/>
        <dbReference type="ChEBI" id="CHEBI:15378"/>
        <dbReference type="ChEBI" id="CHEBI:15980"/>
        <dbReference type="ChEBI" id="CHEBI:29032"/>
        <dbReference type="ChEBI" id="CHEBI:30616"/>
        <dbReference type="ChEBI" id="CHEBI:33019"/>
        <dbReference type="ChEBI" id="CHEBI:57966"/>
        <dbReference type="ChEBI" id="CHEBI:456215"/>
        <dbReference type="EC" id="6.3.2.1"/>
    </reaction>
</comment>
<evidence type="ECO:0000256" key="5">
    <source>
        <dbReference type="ARBA" id="ARBA00022598"/>
    </source>
</evidence>
<keyword evidence="6" id="KW-0566">Pantothenate biosynthesis</keyword>
<keyword evidence="8" id="KW-0067">ATP-binding</keyword>
<dbReference type="InterPro" id="IPR042176">
    <property type="entry name" value="Pantoate_ligase_C"/>
</dbReference>
<dbReference type="CDD" id="cd00560">
    <property type="entry name" value="PanC"/>
    <property type="match status" value="1"/>
</dbReference>
<gene>
    <name evidence="12" type="ORF">GYMLUDRAFT_65266</name>
</gene>
<dbReference type="HOGENOM" id="CLU_047148_1_0_1"/>
<evidence type="ECO:0000256" key="11">
    <source>
        <dbReference type="ARBA" id="ARBA00048258"/>
    </source>
</evidence>
<evidence type="ECO:0000256" key="4">
    <source>
        <dbReference type="ARBA" id="ARBA00015647"/>
    </source>
</evidence>
<name>A0A0D0BM60_9AGAR</name>
<evidence type="ECO:0000256" key="1">
    <source>
        <dbReference type="ARBA" id="ARBA00004990"/>
    </source>
</evidence>
<dbReference type="GO" id="GO:0005524">
    <property type="term" value="F:ATP binding"/>
    <property type="evidence" value="ECO:0007669"/>
    <property type="project" value="UniProtKB-KW"/>
</dbReference>
<keyword evidence="7" id="KW-0547">Nucleotide-binding</keyword>
<dbReference type="FunFam" id="3.40.50.620:FF:000013">
    <property type="entry name" value="Pantothenate synthetase"/>
    <property type="match status" value="1"/>
</dbReference>
<dbReference type="HAMAP" id="MF_00158">
    <property type="entry name" value="PanC"/>
    <property type="match status" value="1"/>
</dbReference>
<dbReference type="GO" id="GO:0004592">
    <property type="term" value="F:pantoate-beta-alanine ligase activity"/>
    <property type="evidence" value="ECO:0007669"/>
    <property type="project" value="UniProtKB-EC"/>
</dbReference>
<dbReference type="Gene3D" id="3.40.50.620">
    <property type="entry name" value="HUPs"/>
    <property type="match status" value="1"/>
</dbReference>
<dbReference type="OrthoDB" id="2020436at2759"/>
<evidence type="ECO:0000256" key="3">
    <source>
        <dbReference type="ARBA" id="ARBA00012219"/>
    </source>
</evidence>
<sequence>MSTLPPSPIPIFTTVADYREWRRKAFIDNKSVGFVPTMGALHDGHLCLVRRSLQENDLTVLSIFVNPAQFAPHEDLAIYPRTLERDLQVLMEQRVADRKPSAVFLPTVKEMYPGGIHQDVAHQKGSFVEVKGYSEQMEGKSRPTFFRGVATVVTKLFNAIEPTNAYFGQKDIQQAFLLRRMVTDLLLSHPSPDHLHIVPTARDATDNLALSSRNVHLSPEGRKVAPVLYASLRAAEDCWNKGGSKAECIDAATNIIQQQIERVKEQGTDVRLKLDYIEMNDAGSFEVLGDNVGRAEKSDGAVILSGAIFVDQTRLIDNILLGSAV</sequence>
<proteinExistence type="inferred from homology"/>
<dbReference type="PANTHER" id="PTHR21299:SF1">
    <property type="entry name" value="PANTOATE--BETA-ALANINE LIGASE"/>
    <property type="match status" value="1"/>
</dbReference>